<protein>
    <recommendedName>
        <fullName evidence="3">glutathione transferase</fullName>
        <ecNumber evidence="3">2.5.1.18</ecNumber>
    </recommendedName>
</protein>
<evidence type="ECO:0000259" key="6">
    <source>
        <dbReference type="PROSITE" id="PS50404"/>
    </source>
</evidence>
<evidence type="ECO:0000256" key="2">
    <source>
        <dbReference type="ARBA" id="ARBA00010128"/>
    </source>
</evidence>
<organism evidence="8 9">
    <name type="scientific">Lolium multiflorum</name>
    <name type="common">Italian ryegrass</name>
    <name type="synonym">Lolium perenne subsp. multiflorum</name>
    <dbReference type="NCBI Taxonomy" id="4521"/>
    <lineage>
        <taxon>Eukaryota</taxon>
        <taxon>Viridiplantae</taxon>
        <taxon>Streptophyta</taxon>
        <taxon>Embryophyta</taxon>
        <taxon>Tracheophyta</taxon>
        <taxon>Spermatophyta</taxon>
        <taxon>Magnoliopsida</taxon>
        <taxon>Liliopsida</taxon>
        <taxon>Poales</taxon>
        <taxon>Poaceae</taxon>
        <taxon>BOP clade</taxon>
        <taxon>Pooideae</taxon>
        <taxon>Poodae</taxon>
        <taxon>Poeae</taxon>
        <taxon>Poeae Chloroplast Group 2 (Poeae type)</taxon>
        <taxon>Loliodinae</taxon>
        <taxon>Loliinae</taxon>
        <taxon>Lolium</taxon>
    </lineage>
</organism>
<dbReference type="InterPro" id="IPR010987">
    <property type="entry name" value="Glutathione-S-Trfase_C-like"/>
</dbReference>
<dbReference type="Gene3D" id="1.20.1050.10">
    <property type="match status" value="2"/>
</dbReference>
<keyword evidence="9" id="KW-1185">Reference proteome</keyword>
<dbReference type="SUPFAM" id="SSF52833">
    <property type="entry name" value="Thioredoxin-like"/>
    <property type="match status" value="2"/>
</dbReference>
<dbReference type="GO" id="GO:0005737">
    <property type="term" value="C:cytoplasm"/>
    <property type="evidence" value="ECO:0007669"/>
    <property type="project" value="TreeGrafter"/>
</dbReference>
<dbReference type="SFLD" id="SFLDS00019">
    <property type="entry name" value="Glutathione_Transferase_(cytos"/>
    <property type="match status" value="2"/>
</dbReference>
<dbReference type="Gene3D" id="3.40.30.10">
    <property type="entry name" value="Glutaredoxin"/>
    <property type="match status" value="2"/>
</dbReference>
<feature type="domain" description="GST N-terminal" evidence="6">
    <location>
        <begin position="2"/>
        <end position="83"/>
    </location>
</feature>
<comment type="caution">
    <text evidence="8">The sequence shown here is derived from an EMBL/GenBank/DDBJ whole genome shotgun (WGS) entry which is preliminary data.</text>
</comment>
<evidence type="ECO:0000313" key="8">
    <source>
        <dbReference type="EMBL" id="KAK1669506.1"/>
    </source>
</evidence>
<evidence type="ECO:0000313" key="9">
    <source>
        <dbReference type="Proteomes" id="UP001231189"/>
    </source>
</evidence>
<comment type="catalytic activity">
    <reaction evidence="5">
        <text>RX + glutathione = an S-substituted glutathione + a halide anion + H(+)</text>
        <dbReference type="Rhea" id="RHEA:16437"/>
        <dbReference type="ChEBI" id="CHEBI:15378"/>
        <dbReference type="ChEBI" id="CHEBI:16042"/>
        <dbReference type="ChEBI" id="CHEBI:17792"/>
        <dbReference type="ChEBI" id="CHEBI:57925"/>
        <dbReference type="ChEBI" id="CHEBI:90779"/>
        <dbReference type="EC" id="2.5.1.18"/>
    </reaction>
</comment>
<dbReference type="Pfam" id="PF00043">
    <property type="entry name" value="GST_C"/>
    <property type="match status" value="2"/>
</dbReference>
<dbReference type="CDD" id="cd03187">
    <property type="entry name" value="GST_C_Phi"/>
    <property type="match status" value="1"/>
</dbReference>
<dbReference type="GO" id="GO:0009635">
    <property type="term" value="P:response to herbicide"/>
    <property type="evidence" value="ECO:0007669"/>
    <property type="project" value="UniProtKB-ARBA"/>
</dbReference>
<dbReference type="PANTHER" id="PTHR43900:SF3">
    <property type="entry name" value="GLUTATHIONE S-TRANSFERASE RHO"/>
    <property type="match status" value="1"/>
</dbReference>
<dbReference type="EMBL" id="JAUUTY010000003">
    <property type="protein sequence ID" value="KAK1669506.1"/>
    <property type="molecule type" value="Genomic_DNA"/>
</dbReference>
<gene>
    <name evidence="8" type="ORF">QYE76_057665</name>
</gene>
<reference evidence="8" key="1">
    <citation type="submission" date="2023-07" db="EMBL/GenBank/DDBJ databases">
        <title>A chromosome-level genome assembly of Lolium multiflorum.</title>
        <authorList>
            <person name="Chen Y."/>
            <person name="Copetti D."/>
            <person name="Kolliker R."/>
            <person name="Studer B."/>
        </authorList>
    </citation>
    <scope>NUCLEOTIDE SEQUENCE</scope>
    <source>
        <strain evidence="8">02402/16</strain>
        <tissue evidence="8">Leaf</tissue>
    </source>
</reference>
<feature type="domain" description="GST C-terminal" evidence="7">
    <location>
        <begin position="336"/>
        <end position="467"/>
    </location>
</feature>
<dbReference type="FunFam" id="1.20.1050.10:FF:000004">
    <property type="entry name" value="Glutathione S-transferase F2"/>
    <property type="match status" value="2"/>
</dbReference>
<dbReference type="FunFam" id="3.40.30.10:FF:000016">
    <property type="entry name" value="Glutathione S-transferase F2"/>
    <property type="match status" value="2"/>
</dbReference>
<dbReference type="AlphaFoldDB" id="A0AAD8WP95"/>
<dbReference type="InterPro" id="IPR004045">
    <property type="entry name" value="Glutathione_S-Trfase_N"/>
</dbReference>
<dbReference type="InterPro" id="IPR040079">
    <property type="entry name" value="Glutathione_S-Trfase"/>
</dbReference>
<dbReference type="InterPro" id="IPR036282">
    <property type="entry name" value="Glutathione-S-Trfase_C_sf"/>
</dbReference>
<evidence type="ECO:0000256" key="3">
    <source>
        <dbReference type="ARBA" id="ARBA00012452"/>
    </source>
</evidence>
<dbReference type="CDD" id="cd03053">
    <property type="entry name" value="GST_N_Phi"/>
    <property type="match status" value="1"/>
</dbReference>
<comment type="function">
    <text evidence="1">Conjugation of reduced glutathione to a wide number of exogenous and endogenous hydrophobic electrophiles.</text>
</comment>
<dbReference type="GO" id="GO:0006749">
    <property type="term" value="P:glutathione metabolic process"/>
    <property type="evidence" value="ECO:0007669"/>
    <property type="project" value="TreeGrafter"/>
</dbReference>
<dbReference type="InterPro" id="IPR034347">
    <property type="entry name" value="GST_Phi_C"/>
</dbReference>
<dbReference type="SFLD" id="SFLDG01154">
    <property type="entry name" value="Main.5:_Phi-like"/>
    <property type="match status" value="1"/>
</dbReference>
<sequence length="467" mass="51047">MAPIKLYGMALSANVVRVAAVLNEKGLDFEIVDVDLRTGAHKHPDFIALNPFGQIPALQDGDEVLYESRAINRHIATKYKSQGPDLVPTPSAKLETWLEVESHHFYPAVSPLVFQLLIKPMLGGAPDAAVVDKHAADLAKVLDVYEAHLAKGNKYLAGDAYTLADANHLSYMFMLTKTSKAELVASRPHVKAWWDDISARPAWLKTVASVSVPVSVSYAPTPLRRSVIDLEPEPYAGSRRRSAKEAMAEATPETSRKLYGYALSSNSVRIAALLNEKGLDYDLVAVDLDNKTPEFLAISPFGQIPAFQDGDDLLFESRAISRHIATKYKHLGPDLLPTPSAKLETWLEVESHHFYPAVADLVYEIRVRPRLPGGASPDPAVVDGLARKVADVLDVYEGHLAAGNRYLAGDVFTLADVNHMAQLLAVSKTPRAAELVAARPHVQAWWEDISARPAWKKTVAALSLSPP</sequence>
<name>A0AAD8WP95_LOLMU</name>
<dbReference type="GO" id="GO:0043295">
    <property type="term" value="F:glutathione binding"/>
    <property type="evidence" value="ECO:0007669"/>
    <property type="project" value="TreeGrafter"/>
</dbReference>
<dbReference type="GO" id="GO:0004364">
    <property type="term" value="F:glutathione transferase activity"/>
    <property type="evidence" value="ECO:0007669"/>
    <property type="project" value="UniProtKB-EC"/>
</dbReference>
<dbReference type="InterPro" id="IPR004046">
    <property type="entry name" value="GST_C"/>
</dbReference>
<keyword evidence="4" id="KW-0808">Transferase</keyword>
<evidence type="ECO:0000259" key="7">
    <source>
        <dbReference type="PROSITE" id="PS50405"/>
    </source>
</evidence>
<proteinExistence type="inferred from homology"/>
<dbReference type="InterPro" id="IPR036249">
    <property type="entry name" value="Thioredoxin-like_sf"/>
</dbReference>
<comment type="similarity">
    <text evidence="2">Belongs to the GST superfamily. Phi family.</text>
</comment>
<feature type="domain" description="GST C-terminal" evidence="7">
    <location>
        <begin position="87"/>
        <end position="223"/>
    </location>
</feature>
<dbReference type="SUPFAM" id="SSF47616">
    <property type="entry name" value="GST C-terminal domain-like"/>
    <property type="match status" value="2"/>
</dbReference>
<dbReference type="PROSITE" id="PS50405">
    <property type="entry name" value="GST_CTER"/>
    <property type="match status" value="2"/>
</dbReference>
<dbReference type="PANTHER" id="PTHR43900">
    <property type="entry name" value="GLUTATHIONE S-TRANSFERASE RHO"/>
    <property type="match status" value="1"/>
</dbReference>
<feature type="domain" description="GST N-terminal" evidence="6">
    <location>
        <begin position="254"/>
        <end position="332"/>
    </location>
</feature>
<evidence type="ECO:0000256" key="5">
    <source>
        <dbReference type="ARBA" id="ARBA00047960"/>
    </source>
</evidence>
<dbReference type="Pfam" id="PF02798">
    <property type="entry name" value="GST_N"/>
    <property type="match status" value="2"/>
</dbReference>
<accession>A0AAD8WP95</accession>
<dbReference type="PROSITE" id="PS50404">
    <property type="entry name" value="GST_NTER"/>
    <property type="match status" value="2"/>
</dbReference>
<dbReference type="Proteomes" id="UP001231189">
    <property type="component" value="Unassembled WGS sequence"/>
</dbReference>
<evidence type="ECO:0000256" key="4">
    <source>
        <dbReference type="ARBA" id="ARBA00022679"/>
    </source>
</evidence>
<evidence type="ECO:0000256" key="1">
    <source>
        <dbReference type="ARBA" id="ARBA00003701"/>
    </source>
</evidence>
<dbReference type="EC" id="2.5.1.18" evidence="3"/>
<dbReference type="SFLD" id="SFLDG00358">
    <property type="entry name" value="Main_(cytGST)"/>
    <property type="match status" value="2"/>
</dbReference>